<protein>
    <recommendedName>
        <fullName evidence="2">DUF6602 domain-containing protein</fullName>
    </recommendedName>
</protein>
<name>A0ABX9YQC2_9BURK</name>
<keyword evidence="4" id="KW-1185">Reference proteome</keyword>
<accession>A0ABX9YQC2</accession>
<comment type="caution">
    <text evidence="3">The sequence shown here is derived from an EMBL/GenBank/DDBJ whole genome shotgun (WGS) entry which is preliminary data.</text>
</comment>
<evidence type="ECO:0000259" key="2">
    <source>
        <dbReference type="Pfam" id="PF20247"/>
    </source>
</evidence>
<feature type="domain" description="DUF6602" evidence="2">
    <location>
        <begin position="27"/>
        <end position="125"/>
    </location>
</feature>
<sequence length="383" mass="41783">MQSIIDKWASAVAEVASKAFEVSASISNHSDILGDARESFIRDVLSKFLPATVHVGTGQIVDAGGNTSKQIDVVIYRKDFPILRSFGNADVYLVEGVLATIEVKSTLDKAKLTEALDNGRSVKDLRIQTLRASVDQFCQHSFGKSIDDLDLPEINSLSTWLLPPHYVFAYRGYTEKQAHLLAKHVDAWTSGFPPEESDETDVADANQATPDPAASTGSLTHADIHPQVIRVADTESPFAIGEWATDDLGARLERVKLIATGAIDAKDPSVLPHVIATQGAVGVLNLNNVLGLTDERFAFGVRSEQNPLRVLISHLLTTIFERMGWHQLGASGIQYALGEYSRLTSLSDSAWQGCVENYFGIRDAKQLLADRVTSRPDDQQGEQ</sequence>
<dbReference type="InterPro" id="IPR046537">
    <property type="entry name" value="DUF6602"/>
</dbReference>
<dbReference type="EMBL" id="QTPM01000012">
    <property type="protein sequence ID" value="RQY93867.1"/>
    <property type="molecule type" value="Genomic_DNA"/>
</dbReference>
<dbReference type="RefSeq" id="WP_124759634.1">
    <property type="nucleotide sequence ID" value="NZ_QTPM01000012.1"/>
</dbReference>
<feature type="region of interest" description="Disordered" evidence="1">
    <location>
        <begin position="191"/>
        <end position="219"/>
    </location>
</feature>
<dbReference type="CDD" id="cd21173">
    <property type="entry name" value="NucC-like"/>
    <property type="match status" value="1"/>
</dbReference>
<reference evidence="3 4" key="1">
    <citation type="submission" date="2018-08" db="EMBL/GenBank/DDBJ databases">
        <title>Comparative analysis of Burkholderia isolates from Puerto Rico.</title>
        <authorList>
            <person name="Hall C."/>
            <person name="Sahl J."/>
            <person name="Wagner D."/>
        </authorList>
    </citation>
    <scope>NUCLEOTIDE SEQUENCE [LARGE SCALE GENOMIC DNA]</scope>
    <source>
        <strain evidence="3 4">Bp8966</strain>
    </source>
</reference>
<organism evidence="3 4">
    <name type="scientific">Burkholderia stagnalis</name>
    <dbReference type="NCBI Taxonomy" id="1503054"/>
    <lineage>
        <taxon>Bacteria</taxon>
        <taxon>Pseudomonadati</taxon>
        <taxon>Pseudomonadota</taxon>
        <taxon>Betaproteobacteria</taxon>
        <taxon>Burkholderiales</taxon>
        <taxon>Burkholderiaceae</taxon>
        <taxon>Burkholderia</taxon>
        <taxon>Burkholderia cepacia complex</taxon>
    </lineage>
</organism>
<dbReference type="Proteomes" id="UP000281098">
    <property type="component" value="Unassembled WGS sequence"/>
</dbReference>
<evidence type="ECO:0000256" key="1">
    <source>
        <dbReference type="SAM" id="MobiDB-lite"/>
    </source>
</evidence>
<evidence type="ECO:0000313" key="4">
    <source>
        <dbReference type="Proteomes" id="UP000281098"/>
    </source>
</evidence>
<proteinExistence type="predicted"/>
<dbReference type="Pfam" id="PF20247">
    <property type="entry name" value="DUF6602"/>
    <property type="match status" value="1"/>
</dbReference>
<evidence type="ECO:0000313" key="3">
    <source>
        <dbReference type="EMBL" id="RQY93867.1"/>
    </source>
</evidence>
<gene>
    <name evidence="3" type="ORF">DF017_12660</name>
</gene>